<keyword evidence="7 13" id="KW-0326">Glycosidase</keyword>
<dbReference type="Pfam" id="PF00295">
    <property type="entry name" value="Glyco_hydro_28"/>
    <property type="match status" value="1"/>
</dbReference>
<dbReference type="Gene3D" id="2.160.20.10">
    <property type="entry name" value="Single-stranded right-handed beta-helix, Pectin lyase-like"/>
    <property type="match status" value="1"/>
</dbReference>
<comment type="catalytic activity">
    <reaction evidence="9">
        <text>(1,4-alpha-D-galacturonosyl)n+m + H2O = (1,4-alpha-D-galacturonosyl)n + (1,4-alpha-D-galacturonosyl)m.</text>
        <dbReference type="EC" id="3.2.1.15"/>
    </reaction>
</comment>
<keyword evidence="6 13" id="KW-0378">Hydrolase</keyword>
<dbReference type="AlphaFoldDB" id="A0A5D2PRM0"/>
<evidence type="ECO:0000313" key="14">
    <source>
        <dbReference type="EMBL" id="TYI18533.1"/>
    </source>
</evidence>
<proteinExistence type="inferred from homology"/>
<dbReference type="PROSITE" id="PS00502">
    <property type="entry name" value="POLYGALACTURONASE"/>
    <property type="match status" value="1"/>
</dbReference>
<evidence type="ECO:0000256" key="9">
    <source>
        <dbReference type="ARBA" id="ARBA00034074"/>
    </source>
</evidence>
<keyword evidence="15" id="KW-1185">Reference proteome</keyword>
<evidence type="ECO:0000256" key="6">
    <source>
        <dbReference type="ARBA" id="ARBA00022801"/>
    </source>
</evidence>
<evidence type="ECO:0000256" key="13">
    <source>
        <dbReference type="RuleBase" id="RU361169"/>
    </source>
</evidence>
<dbReference type="SUPFAM" id="SSF51126">
    <property type="entry name" value="Pectin lyase-like"/>
    <property type="match status" value="1"/>
</dbReference>
<comment type="function">
    <text evidence="10">May function in the depolymerization of the pectin in its walls during pollen tube elongation, or in that of the pistil during pollination.</text>
</comment>
<gene>
    <name evidence="14" type="ORF">ES332_A07G097600v1</name>
</gene>
<comment type="subcellular location">
    <subcellularLocation>
        <location evidence="1">Secreted</location>
        <location evidence="1">Cell wall</location>
    </subcellularLocation>
</comment>
<dbReference type="FunFam" id="2.160.20.10:FF:000004">
    <property type="entry name" value="Pectin lyase-like superfamily protein"/>
    <property type="match status" value="1"/>
</dbReference>
<evidence type="ECO:0000256" key="7">
    <source>
        <dbReference type="ARBA" id="ARBA00023295"/>
    </source>
</evidence>
<dbReference type="InterPro" id="IPR012334">
    <property type="entry name" value="Pectin_lyas_fold"/>
</dbReference>
<dbReference type="EC" id="3.2.1.15" evidence="3"/>
<evidence type="ECO:0000313" key="15">
    <source>
        <dbReference type="Proteomes" id="UP000322667"/>
    </source>
</evidence>
<evidence type="ECO:0000256" key="5">
    <source>
        <dbReference type="ARBA" id="ARBA00022525"/>
    </source>
</evidence>
<evidence type="ECO:0000256" key="8">
    <source>
        <dbReference type="ARBA" id="ARBA00023316"/>
    </source>
</evidence>
<evidence type="ECO:0000256" key="1">
    <source>
        <dbReference type="ARBA" id="ARBA00004191"/>
    </source>
</evidence>
<evidence type="ECO:0000256" key="12">
    <source>
        <dbReference type="PROSITE-ProRule" id="PRU10052"/>
    </source>
</evidence>
<accession>A0A5D2PRM0</accession>
<keyword evidence="5" id="KW-0964">Secreted</keyword>
<dbReference type="GO" id="GO:0004650">
    <property type="term" value="F:polygalacturonase activity"/>
    <property type="evidence" value="ECO:0007669"/>
    <property type="project" value="UniProtKB-EC"/>
</dbReference>
<organism evidence="14 15">
    <name type="scientific">Gossypium tomentosum</name>
    <name type="common">Hawaiian cotton</name>
    <name type="synonym">Gossypium sandvicense</name>
    <dbReference type="NCBI Taxonomy" id="34277"/>
    <lineage>
        <taxon>Eukaryota</taxon>
        <taxon>Viridiplantae</taxon>
        <taxon>Streptophyta</taxon>
        <taxon>Embryophyta</taxon>
        <taxon>Tracheophyta</taxon>
        <taxon>Spermatophyta</taxon>
        <taxon>Magnoliopsida</taxon>
        <taxon>eudicotyledons</taxon>
        <taxon>Gunneridae</taxon>
        <taxon>Pentapetalae</taxon>
        <taxon>rosids</taxon>
        <taxon>malvids</taxon>
        <taxon>Malvales</taxon>
        <taxon>Malvaceae</taxon>
        <taxon>Malvoideae</taxon>
        <taxon>Gossypium</taxon>
    </lineage>
</organism>
<feature type="active site" evidence="12">
    <location>
        <position position="272"/>
    </location>
</feature>
<dbReference type="GO" id="GO:0071555">
    <property type="term" value="P:cell wall organization"/>
    <property type="evidence" value="ECO:0007669"/>
    <property type="project" value="UniProtKB-KW"/>
</dbReference>
<dbReference type="SMART" id="SM00710">
    <property type="entry name" value="PbH1"/>
    <property type="match status" value="5"/>
</dbReference>
<keyword evidence="8" id="KW-0961">Cell wall biogenesis/degradation</keyword>
<evidence type="ECO:0000256" key="10">
    <source>
        <dbReference type="ARBA" id="ARBA00060133"/>
    </source>
</evidence>
<evidence type="ECO:0000256" key="11">
    <source>
        <dbReference type="ARBA" id="ARBA00070098"/>
    </source>
</evidence>
<evidence type="ECO:0000256" key="4">
    <source>
        <dbReference type="ARBA" id="ARBA00022512"/>
    </source>
</evidence>
<name>A0A5D2PRM0_GOSTO</name>
<comment type="similarity">
    <text evidence="2 13">Belongs to the glycosyl hydrolase 28 family.</text>
</comment>
<keyword evidence="4" id="KW-0134">Cell wall</keyword>
<protein>
    <recommendedName>
        <fullName evidence="11">Polygalacturonase</fullName>
        <ecNumber evidence="3">3.2.1.15</ecNumber>
    </recommendedName>
</protein>
<dbReference type="EMBL" id="CM017616">
    <property type="protein sequence ID" value="TYI18533.1"/>
    <property type="molecule type" value="Genomic_DNA"/>
</dbReference>
<dbReference type="InterPro" id="IPR006626">
    <property type="entry name" value="PbH1"/>
</dbReference>
<dbReference type="PANTHER" id="PTHR31375">
    <property type="match status" value="1"/>
</dbReference>
<dbReference type="InterPro" id="IPR000743">
    <property type="entry name" value="Glyco_hydro_28"/>
</dbReference>
<dbReference type="InterPro" id="IPR011050">
    <property type="entry name" value="Pectin_lyase_fold/virulence"/>
</dbReference>
<dbReference type="GO" id="GO:0005975">
    <property type="term" value="P:carbohydrate metabolic process"/>
    <property type="evidence" value="ECO:0007669"/>
    <property type="project" value="InterPro"/>
</dbReference>
<dbReference type="Proteomes" id="UP000322667">
    <property type="component" value="Chromosome A07"/>
</dbReference>
<sequence length="428" mass="45859">MRGHFEGHTETLNNYIMSRDSFSYIKFVVKLTRKFPSKKKKTKGANYSKGGGGGGVIDVVTKFGAKADEKTDLSKPLLDAWKEACASTSPAKIVIPKGIYFFSTATLDGPCKAPIELQVEGTVKAPANPGAFKEPKWIAFNRIENFKLFGGGVFDSQGTTTYKREGCEKHDYCDSLPINLRFDFLTNTMVQGITSKDSKQFHVNVLGCKNITFEHFIVSAPGESPNTYGIHIGRSDGVNVLNTEIKTGDDCVSIGDGSKNLVFNGVTCGPGHGISIGSLGLFNNKEPIDGVIVENCTLTNTSNGVRIKSWPGAEPGSCSNIHFEDITVTNVSSPIIIDQKYCPWNKCKINNISFKNIHGTSALPEAVKIICSATLLCENVELADIEITLSGPVGPAVSQCSNVKPKVSGKQNPVACSAPIGAKPTPAA</sequence>
<evidence type="ECO:0000256" key="2">
    <source>
        <dbReference type="ARBA" id="ARBA00008834"/>
    </source>
</evidence>
<evidence type="ECO:0000256" key="3">
    <source>
        <dbReference type="ARBA" id="ARBA00012736"/>
    </source>
</evidence>
<reference evidence="14 15" key="1">
    <citation type="submission" date="2019-07" db="EMBL/GenBank/DDBJ databases">
        <title>WGS assembly of Gossypium tomentosum.</title>
        <authorList>
            <person name="Chen Z.J."/>
            <person name="Sreedasyam A."/>
            <person name="Ando A."/>
            <person name="Song Q."/>
            <person name="De L."/>
            <person name="Hulse-Kemp A."/>
            <person name="Ding M."/>
            <person name="Ye W."/>
            <person name="Kirkbride R."/>
            <person name="Jenkins J."/>
            <person name="Plott C."/>
            <person name="Lovell J."/>
            <person name="Lin Y.-M."/>
            <person name="Vaughn R."/>
            <person name="Liu B."/>
            <person name="Li W."/>
            <person name="Simpson S."/>
            <person name="Scheffler B."/>
            <person name="Saski C."/>
            <person name="Grover C."/>
            <person name="Hu G."/>
            <person name="Conover J."/>
            <person name="Carlson J."/>
            <person name="Shu S."/>
            <person name="Boston L."/>
            <person name="Williams M."/>
            <person name="Peterson D."/>
            <person name="Mcgee K."/>
            <person name="Jones D."/>
            <person name="Wendel J."/>
            <person name="Stelly D."/>
            <person name="Grimwood J."/>
            <person name="Schmutz J."/>
        </authorList>
    </citation>
    <scope>NUCLEOTIDE SEQUENCE [LARGE SCALE GENOMIC DNA]</scope>
    <source>
        <strain evidence="14">7179.01</strain>
    </source>
</reference>